<dbReference type="PANTHER" id="PTHR33524">
    <property type="entry name" value="C5ORF35"/>
    <property type="match status" value="1"/>
</dbReference>
<dbReference type="CDD" id="cd10537">
    <property type="entry name" value="SET_SETD9"/>
    <property type="match status" value="1"/>
</dbReference>
<comment type="caution">
    <text evidence="2">The sequence shown here is derived from an EMBL/GenBank/DDBJ whole genome shotgun (WGS) entry which is preliminary data.</text>
</comment>
<dbReference type="EMBL" id="JAGKQM010000017">
    <property type="protein sequence ID" value="KAH0870419.1"/>
    <property type="molecule type" value="Genomic_DNA"/>
</dbReference>
<feature type="region of interest" description="Disordered" evidence="1">
    <location>
        <begin position="156"/>
        <end position="194"/>
    </location>
</feature>
<dbReference type="Proteomes" id="UP000824890">
    <property type="component" value="Unassembled WGS sequence"/>
</dbReference>
<proteinExistence type="predicted"/>
<gene>
    <name evidence="2" type="ORF">HID58_077441</name>
</gene>
<sequence length="458" mass="50990">MQSSSSTEVFDPIPDAVQLFLAILITDEVNESFVDKEQKKNGVSFQQISKDEVRLKKNLKAVGVLAKSTTFAKNPRQLQFEADINKLFMYTRAHEKQLCASFNRLGREAVETDAEEIIEMAGKTSLSEQQKQVQDNIHYQVGNFCSLMDGILSPDVTKNESGSQTATPPRRQSGLTFAVGGSNASPAADKPLVPETKPLKLSEVSQRLMDQLGYTLEIKPSVIPHKDAGQGCFIKGQADAGTVLAFYPGVIYSPAFYRYIPGYPKVDSQNSYLITRYDGTVINAQPWGLGGDSREVWTGCYTPAVKIDTKTTSENGSDRLWKALSKPLQGSGKAKEVLERRNPLAFGHLANHPAKETNPNVMICPYDFPLTEKDLRPYVPNVSFGDSGEVKMKRFGSFWFKTGGSNGLDAPVLKTLVLVATRALRDEELLLNYRLSNSKKRPDWYTPVNEEEDRRRWS</sequence>
<evidence type="ECO:0000313" key="3">
    <source>
        <dbReference type="Proteomes" id="UP000824890"/>
    </source>
</evidence>
<evidence type="ECO:0008006" key="4">
    <source>
        <dbReference type="Google" id="ProtNLM"/>
    </source>
</evidence>
<organism evidence="2 3">
    <name type="scientific">Brassica napus</name>
    <name type="common">Rape</name>
    <dbReference type="NCBI Taxonomy" id="3708"/>
    <lineage>
        <taxon>Eukaryota</taxon>
        <taxon>Viridiplantae</taxon>
        <taxon>Streptophyta</taxon>
        <taxon>Embryophyta</taxon>
        <taxon>Tracheophyta</taxon>
        <taxon>Spermatophyta</taxon>
        <taxon>Magnoliopsida</taxon>
        <taxon>eudicotyledons</taxon>
        <taxon>Gunneridae</taxon>
        <taxon>Pentapetalae</taxon>
        <taxon>rosids</taxon>
        <taxon>malvids</taxon>
        <taxon>Brassicales</taxon>
        <taxon>Brassicaceae</taxon>
        <taxon>Brassiceae</taxon>
        <taxon>Brassica</taxon>
    </lineage>
</organism>
<reference evidence="2 3" key="1">
    <citation type="submission" date="2021-05" db="EMBL/GenBank/DDBJ databases">
        <title>Genome Assembly of Synthetic Allotetraploid Brassica napus Reveals Homoeologous Exchanges between Subgenomes.</title>
        <authorList>
            <person name="Davis J.T."/>
        </authorList>
    </citation>
    <scope>NUCLEOTIDE SEQUENCE [LARGE SCALE GENOMIC DNA]</scope>
    <source>
        <strain evidence="3">cv. Da-Ae</strain>
        <tissue evidence="2">Seedling</tissue>
    </source>
</reference>
<dbReference type="PANTHER" id="PTHR33524:SF1">
    <property type="entry name" value="SET DOMAIN-CONTAINING PROTEIN"/>
    <property type="match status" value="1"/>
</dbReference>
<dbReference type="InterPro" id="IPR046341">
    <property type="entry name" value="SET_dom_sf"/>
</dbReference>
<dbReference type="Gene3D" id="2.170.270.10">
    <property type="entry name" value="SET domain"/>
    <property type="match status" value="1"/>
</dbReference>
<name>A0ABQ7YRH2_BRANA</name>
<keyword evidence="3" id="KW-1185">Reference proteome</keyword>
<protein>
    <recommendedName>
        <fullName evidence="4">SET domain-containing protein</fullName>
    </recommendedName>
</protein>
<accession>A0ABQ7YRH2</accession>
<evidence type="ECO:0000313" key="2">
    <source>
        <dbReference type="EMBL" id="KAH0870419.1"/>
    </source>
</evidence>
<evidence type="ECO:0000256" key="1">
    <source>
        <dbReference type="SAM" id="MobiDB-lite"/>
    </source>
</evidence>
<dbReference type="InterPro" id="IPR040415">
    <property type="entry name" value="SETD9"/>
</dbReference>